<accession>A0ACB6Z3X1</accession>
<reference evidence="1" key="1">
    <citation type="submission" date="2019-10" db="EMBL/GenBank/DDBJ databases">
        <authorList>
            <consortium name="DOE Joint Genome Institute"/>
            <person name="Kuo A."/>
            <person name="Miyauchi S."/>
            <person name="Kiss E."/>
            <person name="Drula E."/>
            <person name="Kohler A."/>
            <person name="Sanchez-Garcia M."/>
            <person name="Andreopoulos B."/>
            <person name="Barry K.W."/>
            <person name="Bonito G."/>
            <person name="Buee M."/>
            <person name="Carver A."/>
            <person name="Chen C."/>
            <person name="Cichocki N."/>
            <person name="Clum A."/>
            <person name="Culley D."/>
            <person name="Crous P.W."/>
            <person name="Fauchery L."/>
            <person name="Girlanda M."/>
            <person name="Hayes R."/>
            <person name="Keri Z."/>
            <person name="Labutti K."/>
            <person name="Lipzen A."/>
            <person name="Lombard V."/>
            <person name="Magnuson J."/>
            <person name="Maillard F."/>
            <person name="Morin E."/>
            <person name="Murat C."/>
            <person name="Nolan M."/>
            <person name="Ohm R."/>
            <person name="Pangilinan J."/>
            <person name="Pereira M."/>
            <person name="Perotto S."/>
            <person name="Peter M."/>
            <person name="Riley R."/>
            <person name="Sitrit Y."/>
            <person name="Stielow B."/>
            <person name="Szollosi G."/>
            <person name="Zifcakova L."/>
            <person name="Stursova M."/>
            <person name="Spatafora J.W."/>
            <person name="Tedersoo L."/>
            <person name="Vaario L.-M."/>
            <person name="Yamada A."/>
            <person name="Yan M."/>
            <person name="Wang P."/>
            <person name="Xu J."/>
            <person name="Bruns T."/>
            <person name="Baldrian P."/>
            <person name="Vilgalys R."/>
            <person name="Henrissat B."/>
            <person name="Grigoriev I.V."/>
            <person name="Hibbett D."/>
            <person name="Nagy L.G."/>
            <person name="Martin F.M."/>
        </authorList>
    </citation>
    <scope>NUCLEOTIDE SEQUENCE</scope>
    <source>
        <strain evidence="1">P2</strain>
    </source>
</reference>
<evidence type="ECO:0000313" key="2">
    <source>
        <dbReference type="Proteomes" id="UP000886501"/>
    </source>
</evidence>
<protein>
    <submittedName>
        <fullName evidence="1">Kinase-like protein</fullName>
    </submittedName>
</protein>
<comment type="caution">
    <text evidence="1">The sequence shown here is derived from an EMBL/GenBank/DDBJ whole genome shotgun (WGS) entry which is preliminary data.</text>
</comment>
<dbReference type="EMBL" id="MU118152">
    <property type="protein sequence ID" value="KAF9644222.1"/>
    <property type="molecule type" value="Genomic_DNA"/>
</dbReference>
<organism evidence="1 2">
    <name type="scientific">Thelephora ganbajun</name>
    <name type="common">Ganba fungus</name>
    <dbReference type="NCBI Taxonomy" id="370292"/>
    <lineage>
        <taxon>Eukaryota</taxon>
        <taxon>Fungi</taxon>
        <taxon>Dikarya</taxon>
        <taxon>Basidiomycota</taxon>
        <taxon>Agaricomycotina</taxon>
        <taxon>Agaricomycetes</taxon>
        <taxon>Thelephorales</taxon>
        <taxon>Thelephoraceae</taxon>
        <taxon>Thelephora</taxon>
    </lineage>
</organism>
<evidence type="ECO:0000313" key="1">
    <source>
        <dbReference type="EMBL" id="KAF9644222.1"/>
    </source>
</evidence>
<dbReference type="Proteomes" id="UP000886501">
    <property type="component" value="Unassembled WGS sequence"/>
</dbReference>
<feature type="non-terminal residue" evidence="1">
    <location>
        <position position="1"/>
    </location>
</feature>
<gene>
    <name evidence="1" type="ORF">BDM02DRAFT_3103299</name>
</gene>
<sequence length="216" mass="23570">REIRSMGGTSMILPTSYTLSPRSLNVGPDPFTSGGYSDVYHGTLDGAKICVKRVRALEKGGPQKAVKAMCREALIWKHLNHPNILPLLGVTVAPPQLISNLMPGGTLPQYIREHPDSDRLRLLYDVANGLHYLHSRGVIHGGIKGANILVDDSGHARIADFCEATIVKDGDSVEDDSDIPGHISRWTAPEVLNEETHSKKSDIFSFAMVMIEVRPG</sequence>
<keyword evidence="2" id="KW-1185">Reference proteome</keyword>
<proteinExistence type="predicted"/>
<reference evidence="1" key="2">
    <citation type="journal article" date="2020" name="Nat. Commun.">
        <title>Large-scale genome sequencing of mycorrhizal fungi provides insights into the early evolution of symbiotic traits.</title>
        <authorList>
            <person name="Miyauchi S."/>
            <person name="Kiss E."/>
            <person name="Kuo A."/>
            <person name="Drula E."/>
            <person name="Kohler A."/>
            <person name="Sanchez-Garcia M."/>
            <person name="Morin E."/>
            <person name="Andreopoulos B."/>
            <person name="Barry K.W."/>
            <person name="Bonito G."/>
            <person name="Buee M."/>
            <person name="Carver A."/>
            <person name="Chen C."/>
            <person name="Cichocki N."/>
            <person name="Clum A."/>
            <person name="Culley D."/>
            <person name="Crous P.W."/>
            <person name="Fauchery L."/>
            <person name="Girlanda M."/>
            <person name="Hayes R.D."/>
            <person name="Keri Z."/>
            <person name="LaButti K."/>
            <person name="Lipzen A."/>
            <person name="Lombard V."/>
            <person name="Magnuson J."/>
            <person name="Maillard F."/>
            <person name="Murat C."/>
            <person name="Nolan M."/>
            <person name="Ohm R.A."/>
            <person name="Pangilinan J."/>
            <person name="Pereira M.F."/>
            <person name="Perotto S."/>
            <person name="Peter M."/>
            <person name="Pfister S."/>
            <person name="Riley R."/>
            <person name="Sitrit Y."/>
            <person name="Stielow J.B."/>
            <person name="Szollosi G."/>
            <person name="Zifcakova L."/>
            <person name="Stursova M."/>
            <person name="Spatafora J.W."/>
            <person name="Tedersoo L."/>
            <person name="Vaario L.M."/>
            <person name="Yamada A."/>
            <person name="Yan M."/>
            <person name="Wang P."/>
            <person name="Xu J."/>
            <person name="Bruns T."/>
            <person name="Baldrian P."/>
            <person name="Vilgalys R."/>
            <person name="Dunand C."/>
            <person name="Henrissat B."/>
            <person name="Grigoriev I.V."/>
            <person name="Hibbett D."/>
            <person name="Nagy L.G."/>
            <person name="Martin F.M."/>
        </authorList>
    </citation>
    <scope>NUCLEOTIDE SEQUENCE</scope>
    <source>
        <strain evidence="1">P2</strain>
    </source>
</reference>
<name>A0ACB6Z3X1_THEGA</name>